<proteinExistence type="predicted"/>
<evidence type="ECO:0000313" key="2">
    <source>
        <dbReference type="EMBL" id="QJA84074.1"/>
    </source>
</evidence>
<dbReference type="EMBL" id="MT142523">
    <property type="protein sequence ID" value="QJA84074.1"/>
    <property type="molecule type" value="Genomic_DNA"/>
</dbReference>
<accession>A0A6M3IT04</accession>
<reference evidence="1" key="1">
    <citation type="submission" date="2020-03" db="EMBL/GenBank/DDBJ databases">
        <title>The deep terrestrial virosphere.</title>
        <authorList>
            <person name="Holmfeldt K."/>
            <person name="Nilsson E."/>
            <person name="Simone D."/>
            <person name="Lopez-Fernandez M."/>
            <person name="Wu X."/>
            <person name="de Brujin I."/>
            <person name="Lundin D."/>
            <person name="Andersson A."/>
            <person name="Bertilsson S."/>
            <person name="Dopson M."/>
        </authorList>
    </citation>
    <scope>NUCLEOTIDE SEQUENCE</scope>
    <source>
        <strain evidence="2">MM415A00229</strain>
        <strain evidence="1">MM415B01070</strain>
    </source>
</reference>
<name>A0A6M3IT04_9ZZZZ</name>
<gene>
    <name evidence="2" type="ORF">MM415A00229_0022</name>
    <name evidence="1" type="ORF">MM415B01070_0004</name>
</gene>
<organism evidence="1">
    <name type="scientific">viral metagenome</name>
    <dbReference type="NCBI Taxonomy" id="1070528"/>
    <lineage>
        <taxon>unclassified sequences</taxon>
        <taxon>metagenomes</taxon>
        <taxon>organismal metagenomes</taxon>
    </lineage>
</organism>
<evidence type="ECO:0000313" key="1">
    <source>
        <dbReference type="EMBL" id="QJA60670.1"/>
    </source>
</evidence>
<dbReference type="AlphaFoldDB" id="A0A6M3IT04"/>
<protein>
    <submittedName>
        <fullName evidence="1">Uncharacterized protein</fullName>
    </submittedName>
</protein>
<dbReference type="EMBL" id="MT141417">
    <property type="protein sequence ID" value="QJA60670.1"/>
    <property type="molecule type" value="Genomic_DNA"/>
</dbReference>
<sequence length="72" mass="8211">MTAQPATGPWRRDEPPKDGSHFLVLLNLDGYGCYCRMYWSETFNQFRLVNGEGFATSIPRWAELNSPDAEAK</sequence>